<evidence type="ECO:0000313" key="1">
    <source>
        <dbReference type="EMBL" id="OAA31834.1"/>
    </source>
</evidence>
<proteinExistence type="predicted"/>
<organism evidence="1 2">
    <name type="scientific">Kosmotoga arenicorallina S304</name>
    <dbReference type="NCBI Taxonomy" id="1453497"/>
    <lineage>
        <taxon>Bacteria</taxon>
        <taxon>Thermotogati</taxon>
        <taxon>Thermotogota</taxon>
        <taxon>Thermotogae</taxon>
        <taxon>Kosmotogales</taxon>
        <taxon>Kosmotogaceae</taxon>
        <taxon>Kosmotoga</taxon>
    </lineage>
</organism>
<keyword evidence="2" id="KW-1185">Reference proteome</keyword>
<reference evidence="1 2" key="1">
    <citation type="submission" date="2014-02" db="EMBL/GenBank/DDBJ databases">
        <title>Kosmotoga genome sequencing.</title>
        <authorList>
            <person name="Pollo S.M."/>
            <person name="Charchuk R."/>
            <person name="Nesbo C.L."/>
        </authorList>
    </citation>
    <scope>NUCLEOTIDE SEQUENCE [LARGE SCALE GENOMIC DNA]</scope>
    <source>
        <strain evidence="1 2">S304</strain>
    </source>
</reference>
<gene>
    <name evidence="1" type="ORF">AT15_03110</name>
</gene>
<dbReference type="PATRIC" id="fig|1453497.3.peg.618"/>
<comment type="caution">
    <text evidence="1">The sequence shown here is derived from an EMBL/GenBank/DDBJ whole genome shotgun (WGS) entry which is preliminary data.</text>
</comment>
<dbReference type="Proteomes" id="UP000077339">
    <property type="component" value="Unassembled WGS sequence"/>
</dbReference>
<protein>
    <submittedName>
        <fullName evidence="1">Uncharacterized protein</fullName>
    </submittedName>
</protein>
<evidence type="ECO:0000313" key="2">
    <source>
        <dbReference type="Proteomes" id="UP000077339"/>
    </source>
</evidence>
<dbReference type="EMBL" id="JFHK01000002">
    <property type="protein sequence ID" value="OAA31834.1"/>
    <property type="molecule type" value="Genomic_DNA"/>
</dbReference>
<dbReference type="AlphaFoldDB" id="A0A182C7X0"/>
<name>A0A182C7X0_9BACT</name>
<sequence length="63" mass="7610">MFIIFYKHLWKVIYRVRKIFIMKLFHFIAFFCDKITFEDLSINTKNGTLAKETANGSGYFYQT</sequence>
<accession>A0A182C7X0</accession>
<dbReference type="STRING" id="1453497.AT15_03110"/>